<reference evidence="2" key="2">
    <citation type="submission" date="2020-09" db="EMBL/GenBank/DDBJ databases">
        <authorList>
            <person name="Sun Q."/>
            <person name="Zhou Y."/>
        </authorList>
    </citation>
    <scope>NUCLEOTIDE SEQUENCE</scope>
    <source>
        <strain evidence="2">CGMCC 4.3508</strain>
    </source>
</reference>
<protein>
    <recommendedName>
        <fullName evidence="1">BetI-type transcriptional repressor C-terminal domain-containing protein</fullName>
    </recommendedName>
</protein>
<keyword evidence="3" id="KW-1185">Reference proteome</keyword>
<proteinExistence type="predicted"/>
<organism evidence="2 3">
    <name type="scientific">Nocardia jinanensis</name>
    <dbReference type="NCBI Taxonomy" id="382504"/>
    <lineage>
        <taxon>Bacteria</taxon>
        <taxon>Bacillati</taxon>
        <taxon>Actinomycetota</taxon>
        <taxon>Actinomycetes</taxon>
        <taxon>Mycobacteriales</taxon>
        <taxon>Nocardiaceae</taxon>
        <taxon>Nocardia</taxon>
    </lineage>
</organism>
<gene>
    <name evidence="2" type="ORF">GCM10011588_36180</name>
</gene>
<evidence type="ECO:0000259" key="1">
    <source>
        <dbReference type="Pfam" id="PF13977"/>
    </source>
</evidence>
<dbReference type="Pfam" id="PF13977">
    <property type="entry name" value="TetR_C_6"/>
    <property type="match status" value="1"/>
</dbReference>
<name>A0A917VVK3_9NOCA</name>
<dbReference type="Gene3D" id="1.10.357.10">
    <property type="entry name" value="Tetracycline Repressor, domain 2"/>
    <property type="match status" value="1"/>
</dbReference>
<evidence type="ECO:0000313" key="2">
    <source>
        <dbReference type="EMBL" id="GGL18254.1"/>
    </source>
</evidence>
<accession>A0A917VVK3</accession>
<dbReference type="InterPro" id="IPR039538">
    <property type="entry name" value="BetI_C"/>
</dbReference>
<evidence type="ECO:0000313" key="3">
    <source>
        <dbReference type="Proteomes" id="UP000638263"/>
    </source>
</evidence>
<dbReference type="Proteomes" id="UP000638263">
    <property type="component" value="Unassembled WGS sequence"/>
</dbReference>
<sequence>MPLDEERHREAIVLLEVIAASRLEAAFEPVVRQMAADLRQVLTDATAATGTADPARAAAHLAALVSGLSLDAVTPHSPVDRATILTVLEHQVATL</sequence>
<dbReference type="EMBL" id="BMMH01000007">
    <property type="protein sequence ID" value="GGL18254.1"/>
    <property type="molecule type" value="Genomic_DNA"/>
</dbReference>
<dbReference type="SUPFAM" id="SSF48498">
    <property type="entry name" value="Tetracyclin repressor-like, C-terminal domain"/>
    <property type="match status" value="1"/>
</dbReference>
<dbReference type="InterPro" id="IPR036271">
    <property type="entry name" value="Tet_transcr_reg_TetR-rel_C_sf"/>
</dbReference>
<dbReference type="AlphaFoldDB" id="A0A917VVK3"/>
<reference evidence="2" key="1">
    <citation type="journal article" date="2014" name="Int. J. Syst. Evol. Microbiol.">
        <title>Complete genome sequence of Corynebacterium casei LMG S-19264T (=DSM 44701T), isolated from a smear-ripened cheese.</title>
        <authorList>
            <consortium name="US DOE Joint Genome Institute (JGI-PGF)"/>
            <person name="Walter F."/>
            <person name="Albersmeier A."/>
            <person name="Kalinowski J."/>
            <person name="Ruckert C."/>
        </authorList>
    </citation>
    <scope>NUCLEOTIDE SEQUENCE</scope>
    <source>
        <strain evidence="2">CGMCC 4.3508</strain>
    </source>
</reference>
<comment type="caution">
    <text evidence="2">The sequence shown here is derived from an EMBL/GenBank/DDBJ whole genome shotgun (WGS) entry which is preliminary data.</text>
</comment>
<feature type="domain" description="BetI-type transcriptional repressor C-terminal" evidence="1">
    <location>
        <begin position="1"/>
        <end position="95"/>
    </location>
</feature>